<dbReference type="EMBL" id="JAPQKP010000003">
    <property type="protein sequence ID" value="KAJ5199470.1"/>
    <property type="molecule type" value="Genomic_DNA"/>
</dbReference>
<evidence type="ECO:0000313" key="2">
    <source>
        <dbReference type="Proteomes" id="UP001150879"/>
    </source>
</evidence>
<keyword evidence="2" id="KW-1185">Reference proteome</keyword>
<dbReference type="AlphaFoldDB" id="A0A9W9JS22"/>
<gene>
    <name evidence="1" type="ORF">N7472_004674</name>
</gene>
<accession>A0A9W9JS22</accession>
<comment type="caution">
    <text evidence="1">The sequence shown here is derived from an EMBL/GenBank/DDBJ whole genome shotgun (WGS) entry which is preliminary data.</text>
</comment>
<name>A0A9W9JS22_9EURO</name>
<sequence length="62" mass="7068">MASKRADRHIRATVQPQADGLPSTRLTLIRLHFYPWRSNGVNARTDWPVSPTMASPPEKPMR</sequence>
<reference evidence="1" key="1">
    <citation type="submission" date="2022-11" db="EMBL/GenBank/DDBJ databases">
        <authorList>
            <person name="Petersen C."/>
        </authorList>
    </citation>
    <scope>NUCLEOTIDE SEQUENCE</scope>
    <source>
        <strain evidence="1">IBT 16849</strain>
    </source>
</reference>
<organism evidence="1 2">
    <name type="scientific">Penicillium cf. griseofulvum</name>
    <dbReference type="NCBI Taxonomy" id="2972120"/>
    <lineage>
        <taxon>Eukaryota</taxon>
        <taxon>Fungi</taxon>
        <taxon>Dikarya</taxon>
        <taxon>Ascomycota</taxon>
        <taxon>Pezizomycotina</taxon>
        <taxon>Eurotiomycetes</taxon>
        <taxon>Eurotiomycetidae</taxon>
        <taxon>Eurotiales</taxon>
        <taxon>Aspergillaceae</taxon>
        <taxon>Penicillium</taxon>
    </lineage>
</organism>
<protein>
    <submittedName>
        <fullName evidence="1">Uncharacterized protein</fullName>
    </submittedName>
</protein>
<reference evidence="1" key="2">
    <citation type="journal article" date="2023" name="IMA Fungus">
        <title>Comparative genomic study of the Penicillium genus elucidates a diverse pangenome and 15 lateral gene transfer events.</title>
        <authorList>
            <person name="Petersen C."/>
            <person name="Sorensen T."/>
            <person name="Nielsen M.R."/>
            <person name="Sondergaard T.E."/>
            <person name="Sorensen J.L."/>
            <person name="Fitzpatrick D.A."/>
            <person name="Frisvad J.C."/>
            <person name="Nielsen K.L."/>
        </authorList>
    </citation>
    <scope>NUCLEOTIDE SEQUENCE</scope>
    <source>
        <strain evidence="1">IBT 16849</strain>
    </source>
</reference>
<evidence type="ECO:0000313" key="1">
    <source>
        <dbReference type="EMBL" id="KAJ5199470.1"/>
    </source>
</evidence>
<proteinExistence type="predicted"/>
<dbReference type="Proteomes" id="UP001150879">
    <property type="component" value="Unassembled WGS sequence"/>
</dbReference>